<keyword evidence="9 11" id="KW-0472">Membrane</keyword>
<feature type="transmembrane region" description="Helical" evidence="11">
    <location>
        <begin position="7"/>
        <end position="28"/>
    </location>
</feature>
<dbReference type="RefSeq" id="XP_014679228.1">
    <property type="nucleotide sequence ID" value="XM_014823742.1"/>
</dbReference>
<feature type="transmembrane region" description="Helical" evidence="11">
    <location>
        <begin position="154"/>
        <end position="174"/>
    </location>
</feature>
<evidence type="ECO:0000313" key="12">
    <source>
        <dbReference type="Proteomes" id="UP000695022"/>
    </source>
</evidence>
<feature type="transmembrane region" description="Helical" evidence="11">
    <location>
        <begin position="313"/>
        <end position="333"/>
    </location>
</feature>
<evidence type="ECO:0000256" key="3">
    <source>
        <dbReference type="ARBA" id="ARBA00022448"/>
    </source>
</evidence>
<comment type="similarity">
    <text evidence="2">Belongs to the otopetrin family.</text>
</comment>
<evidence type="ECO:0000256" key="9">
    <source>
        <dbReference type="ARBA" id="ARBA00023136"/>
    </source>
</evidence>
<sequence length="424" mass="47175">MVAKITIQIFMFGVGGMIYSTLHVVVYLSAGLDTRCRHVIGVVSAVMHIIFTFTQLYFMFSSSKMCIHKYKTVARFGLMHGLAANMCVRIKYLVKETVDELAEMHNENAVRAEEESPDVELSPWKTCHVGVSAHQGEATHVMAIVKVAVTAEKFLFPCLIEYSLVAAAIMFVMWQNIGQGDPAIRSGGDADAGAGGRAHFRVDCNGAILGLFFGILVFACSLTELILFFHINEDSPGQQELVIFESFLIGLHVIAIIVTAVAIYRLRSLPFREHVEEELDTMLLFIAQFGVFLYAICSIIATNLTLSNAAETLLLVFNIARVLQTCLQTMLIIDGTRRYSAHAHGERPGKQLITFLIAANLSLYILNTFEMLKVTANPVQRNFYGTMACTILTHICTPLAIFYRFHSTVCLAEIWKNAYTPNKH</sequence>
<evidence type="ECO:0000313" key="13">
    <source>
        <dbReference type="RefSeq" id="XP_014679228.1"/>
    </source>
</evidence>
<keyword evidence="4" id="KW-1003">Cell membrane</keyword>
<evidence type="ECO:0000256" key="4">
    <source>
        <dbReference type="ARBA" id="ARBA00022475"/>
    </source>
</evidence>
<protein>
    <submittedName>
        <fullName evidence="13">Otopetrin-1-like</fullName>
    </submittedName>
</protein>
<feature type="transmembrane region" description="Helical" evidence="11">
    <location>
        <begin position="207"/>
        <end position="229"/>
    </location>
</feature>
<evidence type="ECO:0000256" key="5">
    <source>
        <dbReference type="ARBA" id="ARBA00022692"/>
    </source>
</evidence>
<dbReference type="Pfam" id="PF03189">
    <property type="entry name" value="Otopetrin"/>
    <property type="match status" value="1"/>
</dbReference>
<organism evidence="12 13">
    <name type="scientific">Priapulus caudatus</name>
    <name type="common">Priapulid worm</name>
    <dbReference type="NCBI Taxonomy" id="37621"/>
    <lineage>
        <taxon>Eukaryota</taxon>
        <taxon>Metazoa</taxon>
        <taxon>Ecdysozoa</taxon>
        <taxon>Scalidophora</taxon>
        <taxon>Priapulida</taxon>
        <taxon>Priapulimorpha</taxon>
        <taxon>Priapulimorphida</taxon>
        <taxon>Priapulidae</taxon>
        <taxon>Priapulus</taxon>
    </lineage>
</organism>
<evidence type="ECO:0000256" key="6">
    <source>
        <dbReference type="ARBA" id="ARBA00022781"/>
    </source>
</evidence>
<feature type="transmembrane region" description="Helical" evidence="11">
    <location>
        <begin position="284"/>
        <end position="306"/>
    </location>
</feature>
<keyword evidence="12" id="KW-1185">Reference proteome</keyword>
<keyword evidence="3" id="KW-0813">Transport</keyword>
<accession>A0ABM1F457</accession>
<dbReference type="PANTHER" id="PTHR21522:SF32">
    <property type="entry name" value="OTOPETRIN-2"/>
    <property type="match status" value="1"/>
</dbReference>
<comment type="subcellular location">
    <subcellularLocation>
        <location evidence="1">Cell membrane</location>
        <topology evidence="1">Multi-pass membrane protein</topology>
    </subcellularLocation>
</comment>
<dbReference type="Proteomes" id="UP000695022">
    <property type="component" value="Unplaced"/>
</dbReference>
<keyword evidence="6" id="KW-0375">Hydrogen ion transport</keyword>
<evidence type="ECO:0000256" key="11">
    <source>
        <dbReference type="SAM" id="Phobius"/>
    </source>
</evidence>
<dbReference type="InterPro" id="IPR004878">
    <property type="entry name" value="Otopetrin"/>
</dbReference>
<evidence type="ECO:0000256" key="8">
    <source>
        <dbReference type="ARBA" id="ARBA00023065"/>
    </source>
</evidence>
<evidence type="ECO:0000256" key="10">
    <source>
        <dbReference type="ARBA" id="ARBA00023303"/>
    </source>
</evidence>
<keyword evidence="10" id="KW-0407">Ion channel</keyword>
<evidence type="ECO:0000256" key="1">
    <source>
        <dbReference type="ARBA" id="ARBA00004651"/>
    </source>
</evidence>
<gene>
    <name evidence="13" type="primary">LOC106819082</name>
</gene>
<proteinExistence type="inferred from homology"/>
<name>A0ABM1F457_PRICU</name>
<evidence type="ECO:0000256" key="7">
    <source>
        <dbReference type="ARBA" id="ARBA00022989"/>
    </source>
</evidence>
<feature type="transmembrane region" description="Helical" evidence="11">
    <location>
        <begin position="353"/>
        <end position="372"/>
    </location>
</feature>
<dbReference type="GeneID" id="106819082"/>
<keyword evidence="5 11" id="KW-0812">Transmembrane</keyword>
<keyword evidence="7 11" id="KW-1133">Transmembrane helix</keyword>
<evidence type="ECO:0000256" key="2">
    <source>
        <dbReference type="ARBA" id="ARBA00006513"/>
    </source>
</evidence>
<reference evidence="13" key="1">
    <citation type="submission" date="2025-08" db="UniProtKB">
        <authorList>
            <consortium name="RefSeq"/>
        </authorList>
    </citation>
    <scope>IDENTIFICATION</scope>
</reference>
<dbReference type="PANTHER" id="PTHR21522">
    <property type="entry name" value="PROTON CHANNEL OTOP"/>
    <property type="match status" value="1"/>
</dbReference>
<feature type="transmembrane region" description="Helical" evidence="11">
    <location>
        <begin position="40"/>
        <end position="60"/>
    </location>
</feature>
<feature type="transmembrane region" description="Helical" evidence="11">
    <location>
        <begin position="241"/>
        <end position="264"/>
    </location>
</feature>
<feature type="transmembrane region" description="Helical" evidence="11">
    <location>
        <begin position="384"/>
        <end position="403"/>
    </location>
</feature>
<keyword evidence="8" id="KW-0406">Ion transport</keyword>